<comment type="caution">
    <text evidence="1">The sequence shown here is derived from an EMBL/GenBank/DDBJ whole genome shotgun (WGS) entry which is preliminary data.</text>
</comment>
<name>A0A370KIG3_9HYPH</name>
<dbReference type="Proteomes" id="UP000254939">
    <property type="component" value="Unassembled WGS sequence"/>
</dbReference>
<dbReference type="EMBL" id="NAAC01000031">
    <property type="protein sequence ID" value="RDJ05657.1"/>
    <property type="molecule type" value="Genomic_DNA"/>
</dbReference>
<organism evidence="1 2">
    <name type="scientific">Rhizobium grahamii</name>
    <dbReference type="NCBI Taxonomy" id="1120045"/>
    <lineage>
        <taxon>Bacteria</taxon>
        <taxon>Pseudomonadati</taxon>
        <taxon>Pseudomonadota</taxon>
        <taxon>Alphaproteobacteria</taxon>
        <taxon>Hyphomicrobiales</taxon>
        <taxon>Rhizobiaceae</taxon>
        <taxon>Rhizobium/Agrobacterium group</taxon>
        <taxon>Rhizobium</taxon>
    </lineage>
</organism>
<gene>
    <name evidence="1" type="ORF">B5K06_24725</name>
</gene>
<accession>A0A370KIG3</accession>
<evidence type="ECO:0000313" key="1">
    <source>
        <dbReference type="EMBL" id="RDJ05657.1"/>
    </source>
</evidence>
<sequence length="108" mass="12386">MFLRRERQFRLATQNWLALLLFSGEGTERPSPVGIPHPLFIPISRRLESVPGSSWRRLTLTLENYACGLERLSQSSEIASAHPPAFLERTNRRRADGCPRSEFILRPV</sequence>
<dbReference type="AlphaFoldDB" id="A0A370KIG3"/>
<protein>
    <submittedName>
        <fullName evidence="1">Uncharacterized protein</fullName>
    </submittedName>
</protein>
<evidence type="ECO:0000313" key="2">
    <source>
        <dbReference type="Proteomes" id="UP000254939"/>
    </source>
</evidence>
<reference evidence="1 2" key="1">
    <citation type="submission" date="2017-03" db="EMBL/GenBank/DDBJ databases">
        <title>Genome analysis of Rhizobial strains effectives or ineffectives for nitrogen fixation isolated from bean seeds.</title>
        <authorList>
            <person name="Peralta H."/>
            <person name="Aguilar-Vera A."/>
            <person name="Mora Y."/>
            <person name="Vargas-Lagunas C."/>
            <person name="Girard L."/>
            <person name="Mora J."/>
        </authorList>
    </citation>
    <scope>NUCLEOTIDE SEQUENCE [LARGE SCALE GENOMIC DNA]</scope>
    <source>
        <strain evidence="1 2">CCGM3</strain>
    </source>
</reference>
<proteinExistence type="predicted"/>